<evidence type="ECO:0000313" key="2">
    <source>
        <dbReference type="EMBL" id="KAK3328213.1"/>
    </source>
</evidence>
<evidence type="ECO:0000256" key="1">
    <source>
        <dbReference type="SAM" id="MobiDB-lite"/>
    </source>
</evidence>
<reference evidence="2" key="1">
    <citation type="journal article" date="2023" name="Mol. Phylogenet. Evol.">
        <title>Genome-scale phylogeny and comparative genomics of the fungal order Sordariales.</title>
        <authorList>
            <person name="Hensen N."/>
            <person name="Bonometti L."/>
            <person name="Westerberg I."/>
            <person name="Brannstrom I.O."/>
            <person name="Guillou S."/>
            <person name="Cros-Aarteil S."/>
            <person name="Calhoun S."/>
            <person name="Haridas S."/>
            <person name="Kuo A."/>
            <person name="Mondo S."/>
            <person name="Pangilinan J."/>
            <person name="Riley R."/>
            <person name="LaButti K."/>
            <person name="Andreopoulos B."/>
            <person name="Lipzen A."/>
            <person name="Chen C."/>
            <person name="Yan M."/>
            <person name="Daum C."/>
            <person name="Ng V."/>
            <person name="Clum A."/>
            <person name="Steindorff A."/>
            <person name="Ohm R.A."/>
            <person name="Martin F."/>
            <person name="Silar P."/>
            <person name="Natvig D.O."/>
            <person name="Lalanne C."/>
            <person name="Gautier V."/>
            <person name="Ament-Velasquez S.L."/>
            <person name="Kruys A."/>
            <person name="Hutchinson M.I."/>
            <person name="Powell A.J."/>
            <person name="Barry K."/>
            <person name="Miller A.N."/>
            <person name="Grigoriev I.V."/>
            <person name="Debuchy R."/>
            <person name="Gladieux P."/>
            <person name="Hiltunen Thoren M."/>
            <person name="Johannesson H."/>
        </authorList>
    </citation>
    <scope>NUCLEOTIDE SEQUENCE</scope>
    <source>
        <strain evidence="2">SMH4131-1</strain>
    </source>
</reference>
<feature type="region of interest" description="Disordered" evidence="1">
    <location>
        <begin position="52"/>
        <end position="177"/>
    </location>
</feature>
<keyword evidence="3" id="KW-1185">Reference proteome</keyword>
<comment type="caution">
    <text evidence="2">The sequence shown here is derived from an EMBL/GenBank/DDBJ whole genome shotgun (WGS) entry which is preliminary data.</text>
</comment>
<proteinExistence type="predicted"/>
<sequence>MPTESHHHRSRSSIDRVFDLLADLQDSQIALLLDDLNHTTSSNVPVSQAIALFDPSSPKPRPKRSIGRSSSPVRALQVELERRHSKRISSAPEMSRLPRTTSQPSMQAQMQRPTSPSIPEHPHYDQSTTVTTSITTTTTNTNTPTTNSRPSLSLTLPESPERPRTATERTPDGCRSRSYKRVSRPLFLSPTATAELNNLLLAYLYNDPISATTTATPSPNTPTAPTHFSPFFSIEPEPDTPGLDLLEPSLMRLPDLPFGKRGLVSKDSMSSIFEVLASH</sequence>
<gene>
    <name evidence="2" type="ORF">B0T19DRAFT_423932</name>
</gene>
<evidence type="ECO:0000313" key="3">
    <source>
        <dbReference type="Proteomes" id="UP001286456"/>
    </source>
</evidence>
<reference evidence="2" key="2">
    <citation type="submission" date="2023-06" db="EMBL/GenBank/DDBJ databases">
        <authorList>
            <consortium name="Lawrence Berkeley National Laboratory"/>
            <person name="Haridas S."/>
            <person name="Hensen N."/>
            <person name="Bonometti L."/>
            <person name="Westerberg I."/>
            <person name="Brannstrom I.O."/>
            <person name="Guillou S."/>
            <person name="Cros-Aarteil S."/>
            <person name="Calhoun S."/>
            <person name="Kuo A."/>
            <person name="Mondo S."/>
            <person name="Pangilinan J."/>
            <person name="Riley R."/>
            <person name="Labutti K."/>
            <person name="Andreopoulos B."/>
            <person name="Lipzen A."/>
            <person name="Chen C."/>
            <person name="Yanf M."/>
            <person name="Daum C."/>
            <person name="Ng V."/>
            <person name="Clum A."/>
            <person name="Steindorff A."/>
            <person name="Ohm R."/>
            <person name="Martin F."/>
            <person name="Silar P."/>
            <person name="Natvig D."/>
            <person name="Lalanne C."/>
            <person name="Gautier V."/>
            <person name="Ament-Velasquez S.L."/>
            <person name="Kruys A."/>
            <person name="Hutchinson M.I."/>
            <person name="Powell A.J."/>
            <person name="Barry K."/>
            <person name="Miller A.N."/>
            <person name="Grigoriev I.V."/>
            <person name="Debuchy R."/>
            <person name="Gladieux P."/>
            <person name="Thoren M.H."/>
            <person name="Johannesson H."/>
        </authorList>
    </citation>
    <scope>NUCLEOTIDE SEQUENCE</scope>
    <source>
        <strain evidence="2">SMH4131-1</strain>
    </source>
</reference>
<dbReference type="Proteomes" id="UP001286456">
    <property type="component" value="Unassembled WGS sequence"/>
</dbReference>
<organism evidence="2 3">
    <name type="scientific">Cercophora scortea</name>
    <dbReference type="NCBI Taxonomy" id="314031"/>
    <lineage>
        <taxon>Eukaryota</taxon>
        <taxon>Fungi</taxon>
        <taxon>Dikarya</taxon>
        <taxon>Ascomycota</taxon>
        <taxon>Pezizomycotina</taxon>
        <taxon>Sordariomycetes</taxon>
        <taxon>Sordariomycetidae</taxon>
        <taxon>Sordariales</taxon>
        <taxon>Lasiosphaeriaceae</taxon>
        <taxon>Cercophora</taxon>
    </lineage>
</organism>
<feature type="compositionally biased region" description="Low complexity" evidence="1">
    <location>
        <begin position="127"/>
        <end position="157"/>
    </location>
</feature>
<name>A0AAE0IN34_9PEZI</name>
<accession>A0AAE0IN34</accession>
<feature type="compositionally biased region" description="Polar residues" evidence="1">
    <location>
        <begin position="98"/>
        <end position="117"/>
    </location>
</feature>
<feature type="compositionally biased region" description="Basic and acidic residues" evidence="1">
    <location>
        <begin position="159"/>
        <end position="175"/>
    </location>
</feature>
<protein>
    <submittedName>
        <fullName evidence="2">Uncharacterized protein</fullName>
    </submittedName>
</protein>
<dbReference type="AlphaFoldDB" id="A0AAE0IN34"/>
<dbReference type="EMBL" id="JAUEPO010000003">
    <property type="protein sequence ID" value="KAK3328213.1"/>
    <property type="molecule type" value="Genomic_DNA"/>
</dbReference>